<dbReference type="AlphaFoldDB" id="A0A2N0B6V3"/>
<proteinExistence type="predicted"/>
<dbReference type="EMBL" id="NPEF01000160">
    <property type="protein sequence ID" value="PJZ92208.1"/>
    <property type="molecule type" value="Genomic_DNA"/>
</dbReference>
<evidence type="ECO:0000256" key="1">
    <source>
        <dbReference type="SAM" id="MobiDB-lite"/>
    </source>
</evidence>
<feature type="region of interest" description="Disordered" evidence="1">
    <location>
        <begin position="42"/>
        <end position="71"/>
    </location>
</feature>
<evidence type="ECO:0000313" key="2">
    <source>
        <dbReference type="EMBL" id="PJZ92208.1"/>
    </source>
</evidence>
<sequence length="71" mass="7971">MRKNAGRLRMGVPRVRISFPIKIKTNNTKFYSETARVGLLRTSLRSGRRGTDSKRRNSTKTAGSASRPSHP</sequence>
<feature type="compositionally biased region" description="Polar residues" evidence="1">
    <location>
        <begin position="59"/>
        <end position="71"/>
    </location>
</feature>
<comment type="caution">
    <text evidence="2">The sequence shown here is derived from an EMBL/GenBank/DDBJ whole genome shotgun (WGS) entry which is preliminary data.</text>
</comment>
<reference evidence="2" key="1">
    <citation type="submission" date="2017-07" db="EMBL/GenBank/DDBJ databases">
        <title>Leptospira spp. isolated from tropical soils.</title>
        <authorList>
            <person name="Thibeaux R."/>
            <person name="Iraola G."/>
            <person name="Ferres I."/>
            <person name="Bierque E."/>
            <person name="Girault D."/>
            <person name="Soupe-Gilbert M.-E."/>
            <person name="Picardeau M."/>
            <person name="Goarant C."/>
        </authorList>
    </citation>
    <scope>NUCLEOTIDE SEQUENCE [LARGE SCALE GENOMIC DNA]</scope>
    <source>
        <strain evidence="2">ATI7-C-A5</strain>
    </source>
</reference>
<accession>A0A2N0B6V3</accession>
<organism evidence="2">
    <name type="scientific">Leptospira ellisii</name>
    <dbReference type="NCBI Taxonomy" id="2023197"/>
    <lineage>
        <taxon>Bacteria</taxon>
        <taxon>Pseudomonadati</taxon>
        <taxon>Spirochaetota</taxon>
        <taxon>Spirochaetia</taxon>
        <taxon>Leptospirales</taxon>
        <taxon>Leptospiraceae</taxon>
        <taxon>Leptospira</taxon>
    </lineage>
</organism>
<name>A0A2N0B6V3_9LEPT</name>
<protein>
    <submittedName>
        <fullName evidence="2">Uncharacterized protein</fullName>
    </submittedName>
</protein>
<gene>
    <name evidence="2" type="ORF">CH379_14465</name>
</gene>